<feature type="region of interest" description="Disordered" evidence="1">
    <location>
        <begin position="1"/>
        <end position="22"/>
    </location>
</feature>
<gene>
    <name evidence="3" type="ORF">K7432_007636</name>
</gene>
<dbReference type="PANTHER" id="PTHR46225:SF19">
    <property type="entry name" value="RING-TYPE DOMAIN-CONTAINING PROTEIN"/>
    <property type="match status" value="1"/>
</dbReference>
<evidence type="ECO:0000256" key="1">
    <source>
        <dbReference type="SAM" id="MobiDB-lite"/>
    </source>
</evidence>
<feature type="transmembrane region" description="Helical" evidence="2">
    <location>
        <begin position="108"/>
        <end position="130"/>
    </location>
</feature>
<proteinExistence type="predicted"/>
<evidence type="ECO:0000313" key="3">
    <source>
        <dbReference type="EMBL" id="KAK9764676.1"/>
    </source>
</evidence>
<feature type="transmembrane region" description="Helical" evidence="2">
    <location>
        <begin position="142"/>
        <end position="163"/>
    </location>
</feature>
<feature type="transmembrane region" description="Helical" evidence="2">
    <location>
        <begin position="216"/>
        <end position="245"/>
    </location>
</feature>
<keyword evidence="4" id="KW-1185">Reference proteome</keyword>
<reference evidence="3 4" key="1">
    <citation type="submission" date="2023-04" db="EMBL/GenBank/DDBJ databases">
        <title>Genome of Basidiobolus ranarum AG-B5.</title>
        <authorList>
            <person name="Stajich J.E."/>
            <person name="Carter-House D."/>
            <person name="Gryganskyi A."/>
        </authorList>
    </citation>
    <scope>NUCLEOTIDE SEQUENCE [LARGE SCALE GENOMIC DNA]</scope>
    <source>
        <strain evidence="3 4">AG-B5</strain>
    </source>
</reference>
<comment type="caution">
    <text evidence="3">The sequence shown here is derived from an EMBL/GenBank/DDBJ whole genome shotgun (WGS) entry which is preliminary data.</text>
</comment>
<accession>A0ABR2WT38</accession>
<feature type="non-terminal residue" evidence="3">
    <location>
        <position position="315"/>
    </location>
</feature>
<dbReference type="Proteomes" id="UP001479436">
    <property type="component" value="Unassembled WGS sequence"/>
</dbReference>
<keyword evidence="2" id="KW-1133">Transmembrane helix</keyword>
<organism evidence="3 4">
    <name type="scientific">Basidiobolus ranarum</name>
    <dbReference type="NCBI Taxonomy" id="34480"/>
    <lineage>
        <taxon>Eukaryota</taxon>
        <taxon>Fungi</taxon>
        <taxon>Fungi incertae sedis</taxon>
        <taxon>Zoopagomycota</taxon>
        <taxon>Entomophthoromycotina</taxon>
        <taxon>Basidiobolomycetes</taxon>
        <taxon>Basidiobolales</taxon>
        <taxon>Basidiobolaceae</taxon>
        <taxon>Basidiobolus</taxon>
    </lineage>
</organism>
<evidence type="ECO:0000313" key="4">
    <source>
        <dbReference type="Proteomes" id="UP001479436"/>
    </source>
</evidence>
<protein>
    <submittedName>
        <fullName evidence="3">Uncharacterized protein</fullName>
    </submittedName>
</protein>
<keyword evidence="2" id="KW-0472">Membrane</keyword>
<dbReference type="EMBL" id="JASJQH010000386">
    <property type="protein sequence ID" value="KAK9764676.1"/>
    <property type="molecule type" value="Genomic_DNA"/>
</dbReference>
<dbReference type="PANTHER" id="PTHR46225">
    <property type="entry name" value="C3H4 TYPE ZINC FINGER PROTEIN"/>
    <property type="match status" value="1"/>
</dbReference>
<feature type="transmembrane region" description="Helical" evidence="2">
    <location>
        <begin position="184"/>
        <end position="204"/>
    </location>
</feature>
<name>A0ABR2WT38_9FUNG</name>
<evidence type="ECO:0000256" key="2">
    <source>
        <dbReference type="SAM" id="Phobius"/>
    </source>
</evidence>
<keyword evidence="2" id="KW-0812">Transmembrane</keyword>
<sequence length="315" mass="34457">MDSNEPTSAHVEGVCGNPREPEVTVPSRAITQTPNTSAPTLITQAATIEPNTPSIPTVSGQHPFLLVPAATNTSSSRAPSVHNAVLARRNILTHIRNNYRAISRTNRIMLIVNSLFTFSLLIAIVAVLIISRNQGCDRPLHVFLVFHAIKCGLSIPLMLVHYLHPDGRYPQFSSSMWVQWADRIKSLLDFVGTFMFILGNYFLFTSITCESTAPSLFGMSLVMVVLGYFMVAIPVLLCGAAVFCLPCALVVMRGYHIGPNNDTGAKPEEIKSITLLKYRHGSTNLPVDSSISIPSVNSNVAPSKLKFLRKLKSKL</sequence>